<sequence length="179" mass="19071">MSDVNTPKKKASAAKPKKPANHPKYSDMIKAALTALKERGGSSRQAILKYIAKNYNVGHDEKVINQHLKMSLRAGVKNGSLKQSKGSGASGSFRLGEAAKKSPAKAKKVMKPKAAKPKKAKKPAGEKKAKSPKKKSPKKAKDAKPKKAVSKPKKAAAKPKKTTKPKKTASKTKKAAAKN</sequence>
<organism evidence="9 10">
    <name type="scientific">Paralvinella palmiformis</name>
    <dbReference type="NCBI Taxonomy" id="53620"/>
    <lineage>
        <taxon>Eukaryota</taxon>
        <taxon>Metazoa</taxon>
        <taxon>Spiralia</taxon>
        <taxon>Lophotrochozoa</taxon>
        <taxon>Annelida</taxon>
        <taxon>Polychaeta</taxon>
        <taxon>Sedentaria</taxon>
        <taxon>Canalipalpata</taxon>
        <taxon>Terebellida</taxon>
        <taxon>Terebelliformia</taxon>
        <taxon>Alvinellidae</taxon>
        <taxon>Paralvinella</taxon>
    </lineage>
</organism>
<dbReference type="PANTHER" id="PTHR11467">
    <property type="entry name" value="HISTONE H1"/>
    <property type="match status" value="1"/>
</dbReference>
<comment type="caution">
    <text evidence="9">The sequence shown here is derived from an EMBL/GenBank/DDBJ whole genome shotgun (WGS) entry which is preliminary data.</text>
</comment>
<evidence type="ECO:0000259" key="8">
    <source>
        <dbReference type="PROSITE" id="PS51504"/>
    </source>
</evidence>
<proteinExistence type="inferred from homology"/>
<evidence type="ECO:0000313" key="10">
    <source>
        <dbReference type="Proteomes" id="UP001208570"/>
    </source>
</evidence>
<dbReference type="InterPro" id="IPR005818">
    <property type="entry name" value="Histone_H1/H5_H15"/>
</dbReference>
<dbReference type="PROSITE" id="PS51504">
    <property type="entry name" value="H15"/>
    <property type="match status" value="1"/>
</dbReference>
<dbReference type="Proteomes" id="UP001208570">
    <property type="component" value="Unassembled WGS sequence"/>
</dbReference>
<protein>
    <recommendedName>
        <fullName evidence="8">H15 domain-containing protein</fullName>
    </recommendedName>
</protein>
<dbReference type="AlphaFoldDB" id="A0AAD9IPC6"/>
<feature type="compositionally biased region" description="Basic residues" evidence="7">
    <location>
        <begin position="7"/>
        <end position="21"/>
    </location>
</feature>
<dbReference type="SMART" id="SM00526">
    <property type="entry name" value="H15"/>
    <property type="match status" value="1"/>
</dbReference>
<comment type="similarity">
    <text evidence="6">Belongs to the histone H1/H5 family.</text>
</comment>
<name>A0AAD9IPC6_9ANNE</name>
<dbReference type="EMBL" id="JAODUP010002747">
    <property type="protein sequence ID" value="KAK2138601.1"/>
    <property type="molecule type" value="Genomic_DNA"/>
</dbReference>
<keyword evidence="10" id="KW-1185">Reference proteome</keyword>
<evidence type="ECO:0000256" key="5">
    <source>
        <dbReference type="ARBA" id="ARBA00023242"/>
    </source>
</evidence>
<keyword evidence="5 6" id="KW-0539">Nucleus</keyword>
<feature type="region of interest" description="Disordered" evidence="7">
    <location>
        <begin position="1"/>
        <end position="26"/>
    </location>
</feature>
<evidence type="ECO:0000256" key="3">
    <source>
        <dbReference type="ARBA" id="ARBA00022454"/>
    </source>
</evidence>
<evidence type="ECO:0000313" key="9">
    <source>
        <dbReference type="EMBL" id="KAK2138601.1"/>
    </source>
</evidence>
<feature type="domain" description="H15" evidence="8">
    <location>
        <begin position="21"/>
        <end position="97"/>
    </location>
</feature>
<evidence type="ECO:0000256" key="1">
    <source>
        <dbReference type="ARBA" id="ARBA00004123"/>
    </source>
</evidence>
<evidence type="ECO:0000256" key="2">
    <source>
        <dbReference type="ARBA" id="ARBA00004286"/>
    </source>
</evidence>
<comment type="subcellular location">
    <subcellularLocation>
        <location evidence="2">Chromosome</location>
    </subcellularLocation>
    <subcellularLocation>
        <location evidence="1 6">Nucleus</location>
    </subcellularLocation>
</comment>
<evidence type="ECO:0000256" key="4">
    <source>
        <dbReference type="ARBA" id="ARBA00023125"/>
    </source>
</evidence>
<dbReference type="GO" id="GO:0030527">
    <property type="term" value="F:structural constituent of chromatin"/>
    <property type="evidence" value="ECO:0007669"/>
    <property type="project" value="InterPro"/>
</dbReference>
<dbReference type="Pfam" id="PF00538">
    <property type="entry name" value="Linker_histone"/>
    <property type="match status" value="1"/>
</dbReference>
<keyword evidence="3 6" id="KW-0158">Chromosome</keyword>
<evidence type="ECO:0000256" key="6">
    <source>
        <dbReference type="RuleBase" id="RU003894"/>
    </source>
</evidence>
<gene>
    <name evidence="9" type="ORF">LSH36_2645g00006</name>
</gene>
<dbReference type="InterPro" id="IPR005819">
    <property type="entry name" value="H1/H5"/>
</dbReference>
<dbReference type="InterPro" id="IPR036388">
    <property type="entry name" value="WH-like_DNA-bd_sf"/>
</dbReference>
<dbReference type="SUPFAM" id="SSF46785">
    <property type="entry name" value="Winged helix' DNA-binding domain"/>
    <property type="match status" value="1"/>
</dbReference>
<accession>A0AAD9IPC6</accession>
<dbReference type="GO" id="GO:0031492">
    <property type="term" value="F:nucleosomal DNA binding"/>
    <property type="evidence" value="ECO:0007669"/>
    <property type="project" value="TreeGrafter"/>
</dbReference>
<feature type="compositionally biased region" description="Basic residues" evidence="7">
    <location>
        <begin position="102"/>
        <end position="122"/>
    </location>
</feature>
<dbReference type="GO" id="GO:0000786">
    <property type="term" value="C:nucleosome"/>
    <property type="evidence" value="ECO:0007669"/>
    <property type="project" value="InterPro"/>
</dbReference>
<dbReference type="FunFam" id="1.10.10.10:FF:000140">
    <property type="entry name" value="Histone H1.0"/>
    <property type="match status" value="1"/>
</dbReference>
<dbReference type="InterPro" id="IPR036390">
    <property type="entry name" value="WH_DNA-bd_sf"/>
</dbReference>
<dbReference type="PANTHER" id="PTHR11467:SF36">
    <property type="entry name" value="HISTONE 24-RELATED"/>
    <property type="match status" value="1"/>
</dbReference>
<feature type="compositionally biased region" description="Basic residues" evidence="7">
    <location>
        <begin position="146"/>
        <end position="179"/>
    </location>
</feature>
<feature type="region of interest" description="Disordered" evidence="7">
    <location>
        <begin position="79"/>
        <end position="179"/>
    </location>
</feature>
<dbReference type="GO" id="GO:0006334">
    <property type="term" value="P:nucleosome assembly"/>
    <property type="evidence" value="ECO:0007669"/>
    <property type="project" value="InterPro"/>
</dbReference>
<dbReference type="GO" id="GO:0045910">
    <property type="term" value="P:negative regulation of DNA recombination"/>
    <property type="evidence" value="ECO:0007669"/>
    <property type="project" value="TreeGrafter"/>
</dbReference>
<dbReference type="CDD" id="cd00073">
    <property type="entry name" value="H15"/>
    <property type="match status" value="1"/>
</dbReference>
<keyword evidence="4 6" id="KW-0238">DNA-binding</keyword>
<dbReference type="GO" id="GO:0003690">
    <property type="term" value="F:double-stranded DNA binding"/>
    <property type="evidence" value="ECO:0007669"/>
    <property type="project" value="TreeGrafter"/>
</dbReference>
<reference evidence="9" key="1">
    <citation type="journal article" date="2023" name="Mol. Biol. Evol.">
        <title>Third-Generation Sequencing Reveals the Adaptive Role of the Epigenome in Three Deep-Sea Polychaetes.</title>
        <authorList>
            <person name="Perez M."/>
            <person name="Aroh O."/>
            <person name="Sun Y."/>
            <person name="Lan Y."/>
            <person name="Juniper S.K."/>
            <person name="Young C.R."/>
            <person name="Angers B."/>
            <person name="Qian P.Y."/>
        </authorList>
    </citation>
    <scope>NUCLEOTIDE SEQUENCE</scope>
    <source>
        <strain evidence="9">P08H-3</strain>
    </source>
</reference>
<dbReference type="GO" id="GO:0005634">
    <property type="term" value="C:nucleus"/>
    <property type="evidence" value="ECO:0007669"/>
    <property type="project" value="UniProtKB-SubCell"/>
</dbReference>
<evidence type="ECO:0000256" key="7">
    <source>
        <dbReference type="SAM" id="MobiDB-lite"/>
    </source>
</evidence>
<dbReference type="Gene3D" id="1.10.10.10">
    <property type="entry name" value="Winged helix-like DNA-binding domain superfamily/Winged helix DNA-binding domain"/>
    <property type="match status" value="1"/>
</dbReference>
<dbReference type="PRINTS" id="PR00624">
    <property type="entry name" value="HISTONEH5"/>
</dbReference>
<dbReference type="GO" id="GO:0030261">
    <property type="term" value="P:chromosome condensation"/>
    <property type="evidence" value="ECO:0007669"/>
    <property type="project" value="TreeGrafter"/>
</dbReference>